<feature type="transmembrane region" description="Helical" evidence="8">
    <location>
        <begin position="295"/>
        <end position="317"/>
    </location>
</feature>
<keyword evidence="5 8" id="KW-0812">Transmembrane</keyword>
<evidence type="ECO:0000256" key="8">
    <source>
        <dbReference type="SAM" id="Phobius"/>
    </source>
</evidence>
<evidence type="ECO:0000256" key="6">
    <source>
        <dbReference type="ARBA" id="ARBA00022989"/>
    </source>
</evidence>
<dbReference type="GO" id="GO:0005886">
    <property type="term" value="C:plasma membrane"/>
    <property type="evidence" value="ECO:0007669"/>
    <property type="project" value="UniProtKB-SubCell"/>
</dbReference>
<evidence type="ECO:0000256" key="5">
    <source>
        <dbReference type="ARBA" id="ARBA00022692"/>
    </source>
</evidence>
<proteinExistence type="predicted"/>
<keyword evidence="4" id="KW-0997">Cell inner membrane</keyword>
<feature type="transmembrane region" description="Helical" evidence="8">
    <location>
        <begin position="24"/>
        <end position="44"/>
    </location>
</feature>
<evidence type="ECO:0000313" key="9">
    <source>
        <dbReference type="EMBL" id="KRX04581.1"/>
    </source>
</evidence>
<keyword evidence="7 8" id="KW-0472">Membrane</keyword>
<evidence type="ECO:0000313" key="10">
    <source>
        <dbReference type="Proteomes" id="UP000054937"/>
    </source>
</evidence>
<feature type="transmembrane region" description="Helical" evidence="8">
    <location>
        <begin position="181"/>
        <end position="205"/>
    </location>
</feature>
<dbReference type="AlphaFoldDB" id="A0A0V0QRH7"/>
<dbReference type="PANTHER" id="PTHR30574">
    <property type="entry name" value="INNER MEMBRANE PROTEIN YEDE"/>
    <property type="match status" value="1"/>
</dbReference>
<keyword evidence="6 8" id="KW-1133">Transmembrane helix</keyword>
<reference evidence="9 10" key="1">
    <citation type="journal article" date="2015" name="Sci. Rep.">
        <title>Genome of the facultative scuticociliatosis pathogen Pseudocohnilembus persalinus provides insight into its virulence through horizontal gene transfer.</title>
        <authorList>
            <person name="Xiong J."/>
            <person name="Wang G."/>
            <person name="Cheng J."/>
            <person name="Tian M."/>
            <person name="Pan X."/>
            <person name="Warren A."/>
            <person name="Jiang C."/>
            <person name="Yuan D."/>
            <person name="Miao W."/>
        </authorList>
    </citation>
    <scope>NUCLEOTIDE SEQUENCE [LARGE SCALE GENOMIC DNA]</scope>
    <source>
        <strain evidence="9">36N120E</strain>
    </source>
</reference>
<dbReference type="PANTHER" id="PTHR30574:SF1">
    <property type="entry name" value="SULPHUR TRANSPORT DOMAIN-CONTAINING PROTEIN"/>
    <property type="match status" value="1"/>
</dbReference>
<evidence type="ECO:0000256" key="4">
    <source>
        <dbReference type="ARBA" id="ARBA00022519"/>
    </source>
</evidence>
<evidence type="ECO:0000256" key="2">
    <source>
        <dbReference type="ARBA" id="ARBA00022448"/>
    </source>
</evidence>
<accession>A0A0V0QRH7</accession>
<keyword evidence="2" id="KW-0813">Transport</keyword>
<keyword evidence="3" id="KW-1003">Cell membrane</keyword>
<feature type="transmembrane region" description="Helical" evidence="8">
    <location>
        <begin position="92"/>
        <end position="112"/>
    </location>
</feature>
<feature type="transmembrane region" description="Helical" evidence="8">
    <location>
        <begin position="150"/>
        <end position="169"/>
    </location>
</feature>
<dbReference type="EMBL" id="LDAU01000114">
    <property type="protein sequence ID" value="KRX04581.1"/>
    <property type="molecule type" value="Genomic_DNA"/>
</dbReference>
<dbReference type="OMA" id="VASFMTF"/>
<dbReference type="InterPro" id="IPR046513">
    <property type="entry name" value="DUF6691"/>
</dbReference>
<evidence type="ECO:0000256" key="1">
    <source>
        <dbReference type="ARBA" id="ARBA00004429"/>
    </source>
</evidence>
<feature type="transmembrane region" description="Helical" evidence="8">
    <location>
        <begin position="265"/>
        <end position="283"/>
    </location>
</feature>
<organism evidence="9 10">
    <name type="scientific">Pseudocohnilembus persalinus</name>
    <name type="common">Ciliate</name>
    <dbReference type="NCBI Taxonomy" id="266149"/>
    <lineage>
        <taxon>Eukaryota</taxon>
        <taxon>Sar</taxon>
        <taxon>Alveolata</taxon>
        <taxon>Ciliophora</taxon>
        <taxon>Intramacronucleata</taxon>
        <taxon>Oligohymenophorea</taxon>
        <taxon>Scuticociliatia</taxon>
        <taxon>Philasterida</taxon>
        <taxon>Pseudocohnilembidae</taxon>
        <taxon>Pseudocohnilembus</taxon>
    </lineage>
</organism>
<keyword evidence="10" id="KW-1185">Reference proteome</keyword>
<dbReference type="OrthoDB" id="10254418at2759"/>
<feature type="transmembrane region" description="Helical" evidence="8">
    <location>
        <begin position="225"/>
        <end position="244"/>
    </location>
</feature>
<name>A0A0V0QRH7_PSEPJ</name>
<gene>
    <name evidence="9" type="ORF">PPERSA_04396</name>
</gene>
<comment type="caution">
    <text evidence="9">The sequence shown here is derived from an EMBL/GenBank/DDBJ whole genome shotgun (WGS) entry which is preliminary data.</text>
</comment>
<evidence type="ECO:0000256" key="7">
    <source>
        <dbReference type="ARBA" id="ARBA00023136"/>
    </source>
</evidence>
<dbReference type="InParanoid" id="A0A0V0QRH7"/>
<dbReference type="InterPro" id="IPR007272">
    <property type="entry name" value="Sulf_transp_TsuA/YedE"/>
</dbReference>
<comment type="subcellular location">
    <subcellularLocation>
        <location evidence="1">Cell inner membrane</location>
        <topology evidence="1">Multi-pass membrane protein</topology>
    </subcellularLocation>
</comment>
<sequence>MPEQQFEQENFLQQTFMGATYEQLLLGAVGGLLISLSSSLHLYIKGRVTGMSSILNGLLTLDKDSLHWKLSIFLGIYGHGVCGLPRFSIRSIVAVGTFFTTSLLTANLLHIFSENLTFLTNSSTNKQIGQVDFYDAQGQQNKFGGQPSPIFAITIFALSFIGIIGITLYKKATGNEITGKLHALDCIISFGVGILFACGLLVGGMAQRHVIIGFLTFTEEWNPTLLVLFMFAVLPNIGSFYHILKQSKPLLDVKFDISKLQEINASLVVGAAIFGIGWGIGGICPGPSFVLLPQFIVELVFYFFIPQCIGNLLATLLQKRL</sequence>
<dbReference type="Proteomes" id="UP000054937">
    <property type="component" value="Unassembled WGS sequence"/>
</dbReference>
<evidence type="ECO:0008006" key="11">
    <source>
        <dbReference type="Google" id="ProtNLM"/>
    </source>
</evidence>
<evidence type="ECO:0000256" key="3">
    <source>
        <dbReference type="ARBA" id="ARBA00022475"/>
    </source>
</evidence>
<dbReference type="Pfam" id="PF20398">
    <property type="entry name" value="DUF6691"/>
    <property type="match status" value="1"/>
</dbReference>
<protein>
    <recommendedName>
        <fullName evidence="11">Sulphur transport domain-containing protein</fullName>
    </recommendedName>
</protein>